<evidence type="ECO:0000313" key="8">
    <source>
        <dbReference type="Proteomes" id="UP000019763"/>
    </source>
</evidence>
<comment type="caution">
    <text evidence="7">The sequence shown here is derived from an EMBL/GenBank/DDBJ whole genome shotgun (WGS) entry which is preliminary data.</text>
</comment>
<dbReference type="RefSeq" id="XP_011133225.1">
    <property type="nucleotide sequence ID" value="XM_011134923.1"/>
</dbReference>
<accession>A0A023AZ02</accession>
<evidence type="ECO:0000256" key="5">
    <source>
        <dbReference type="SAM" id="MobiDB-lite"/>
    </source>
</evidence>
<dbReference type="PROSITE" id="PS50102">
    <property type="entry name" value="RRM"/>
    <property type="match status" value="1"/>
</dbReference>
<keyword evidence="3" id="KW-0539">Nucleus</keyword>
<dbReference type="InterPro" id="IPR012677">
    <property type="entry name" value="Nucleotide-bd_a/b_plait_sf"/>
</dbReference>
<dbReference type="AlphaFoldDB" id="A0A023AZ02"/>
<dbReference type="SUPFAM" id="SSF54928">
    <property type="entry name" value="RNA-binding domain, RBD"/>
    <property type="match status" value="1"/>
</dbReference>
<dbReference type="GO" id="GO:0003723">
    <property type="term" value="F:RNA binding"/>
    <property type="evidence" value="ECO:0007669"/>
    <property type="project" value="UniProtKB-UniRule"/>
</dbReference>
<dbReference type="InterPro" id="IPR035979">
    <property type="entry name" value="RBD_domain_sf"/>
</dbReference>
<dbReference type="GO" id="GO:0005730">
    <property type="term" value="C:nucleolus"/>
    <property type="evidence" value="ECO:0007669"/>
    <property type="project" value="UniProtKB-SubCell"/>
</dbReference>
<gene>
    <name evidence="7" type="ORF">GNI_167720</name>
</gene>
<evidence type="ECO:0000256" key="2">
    <source>
        <dbReference type="ARBA" id="ARBA00022884"/>
    </source>
</evidence>
<keyword evidence="2 4" id="KW-0694">RNA-binding</keyword>
<feature type="compositionally biased region" description="Low complexity" evidence="5">
    <location>
        <begin position="1"/>
        <end position="10"/>
    </location>
</feature>
<feature type="domain" description="RRM" evidence="6">
    <location>
        <begin position="51"/>
        <end position="129"/>
    </location>
</feature>
<evidence type="ECO:0000256" key="3">
    <source>
        <dbReference type="ARBA" id="ARBA00023242"/>
    </source>
</evidence>
<evidence type="ECO:0000256" key="4">
    <source>
        <dbReference type="PROSITE-ProRule" id="PRU00176"/>
    </source>
</evidence>
<name>A0A023AZ02_GRENI</name>
<dbReference type="VEuPathDB" id="CryptoDB:GNI_167720"/>
<dbReference type="GeneID" id="22915767"/>
<dbReference type="OrthoDB" id="21467at2759"/>
<dbReference type="eggNOG" id="KOG4208">
    <property type="taxonomic scope" value="Eukaryota"/>
</dbReference>
<sequence length="211" mass="23488">MSKKSSTTKSKTVRSKKEEKTVPLPAAPEREGTVLSTIVPRGKQTRPYTCGVISLYNVPKYLENSDLKKWASQFGHVTRAAMWKNKKTGGNRNGAFIEFEDARVADIVAKEMTGTIMMHKALQIRVIEDMNWQKARSMFAFADKQYSPKSPIETANATIRKMWSVTAVKGMTVSDAERRASCAGKKLLQASGIKCEWTPLPSIEKALVKTS</sequence>
<dbReference type="InterPro" id="IPR000504">
    <property type="entry name" value="RRM_dom"/>
</dbReference>
<dbReference type="Gene3D" id="3.30.70.330">
    <property type="match status" value="1"/>
</dbReference>
<dbReference type="Proteomes" id="UP000019763">
    <property type="component" value="Unassembled WGS sequence"/>
</dbReference>
<reference evidence="7" key="1">
    <citation type="submission" date="2013-12" db="EMBL/GenBank/DDBJ databases">
        <authorList>
            <person name="Omoto C.K."/>
            <person name="Sibley D."/>
            <person name="Venepally P."/>
            <person name="Hadjithomas M."/>
            <person name="Karamycheva S."/>
            <person name="Brunk B."/>
            <person name="Roos D."/>
            <person name="Caler E."/>
            <person name="Lorenzi H."/>
        </authorList>
    </citation>
    <scope>NUCLEOTIDE SEQUENCE</scope>
</reference>
<dbReference type="Pfam" id="PF00076">
    <property type="entry name" value="RRM_1"/>
    <property type="match status" value="1"/>
</dbReference>
<keyword evidence="8" id="KW-1185">Reference proteome</keyword>
<evidence type="ECO:0000313" key="7">
    <source>
        <dbReference type="EMBL" id="EZG43540.1"/>
    </source>
</evidence>
<dbReference type="EMBL" id="AFNH02001254">
    <property type="protein sequence ID" value="EZG43540.1"/>
    <property type="molecule type" value="Genomic_DNA"/>
</dbReference>
<evidence type="ECO:0000256" key="1">
    <source>
        <dbReference type="ARBA" id="ARBA00004604"/>
    </source>
</evidence>
<organism evidence="7 8">
    <name type="scientific">Gregarina niphandrodes</name>
    <name type="common">Septate eugregarine</name>
    <dbReference type="NCBI Taxonomy" id="110365"/>
    <lineage>
        <taxon>Eukaryota</taxon>
        <taxon>Sar</taxon>
        <taxon>Alveolata</taxon>
        <taxon>Apicomplexa</taxon>
        <taxon>Conoidasida</taxon>
        <taxon>Gregarinasina</taxon>
        <taxon>Eugregarinorida</taxon>
        <taxon>Gregarinidae</taxon>
        <taxon>Gregarina</taxon>
    </lineage>
</organism>
<feature type="region of interest" description="Disordered" evidence="5">
    <location>
        <begin position="1"/>
        <end position="28"/>
    </location>
</feature>
<dbReference type="SMART" id="SM00360">
    <property type="entry name" value="RRM"/>
    <property type="match status" value="1"/>
</dbReference>
<dbReference type="PANTHER" id="PTHR46754">
    <property type="entry name" value="MKI67 FHA DOMAIN-INTERACTING NUCLEOLAR PHOSPHOPROTEIN"/>
    <property type="match status" value="1"/>
</dbReference>
<proteinExistence type="predicted"/>
<evidence type="ECO:0000259" key="6">
    <source>
        <dbReference type="PROSITE" id="PS50102"/>
    </source>
</evidence>
<comment type="subcellular location">
    <subcellularLocation>
        <location evidence="1">Nucleus</location>
        <location evidence="1">Nucleolus</location>
    </subcellularLocation>
</comment>
<protein>
    <submittedName>
        <fullName evidence="7">RNA recognition motif protein</fullName>
    </submittedName>
</protein>